<gene>
    <name evidence="2" type="ORF">DNTS_010118</name>
</gene>
<dbReference type="GO" id="GO:1903142">
    <property type="term" value="P:positive regulation of establishment of endothelial barrier"/>
    <property type="evidence" value="ECO:0007669"/>
    <property type="project" value="TreeGrafter"/>
</dbReference>
<dbReference type="Proteomes" id="UP000316079">
    <property type="component" value="Unassembled WGS sequence"/>
</dbReference>
<feature type="region of interest" description="Disordered" evidence="1">
    <location>
        <begin position="178"/>
        <end position="266"/>
    </location>
</feature>
<comment type="caution">
    <text evidence="2">The sequence shown here is derived from an EMBL/GenBank/DDBJ whole genome shotgun (WGS) entry which is preliminary data.</text>
</comment>
<dbReference type="EMBL" id="SRMA01027353">
    <property type="protein sequence ID" value="TRY54265.1"/>
    <property type="molecule type" value="Genomic_DNA"/>
</dbReference>
<dbReference type="OrthoDB" id="3238794at2759"/>
<feature type="region of interest" description="Disordered" evidence="1">
    <location>
        <begin position="363"/>
        <end position="480"/>
    </location>
</feature>
<feature type="region of interest" description="Disordered" evidence="1">
    <location>
        <begin position="280"/>
        <end position="300"/>
    </location>
</feature>
<evidence type="ECO:0000313" key="2">
    <source>
        <dbReference type="EMBL" id="TRY54265.1"/>
    </source>
</evidence>
<dbReference type="GO" id="GO:0005886">
    <property type="term" value="C:plasma membrane"/>
    <property type="evidence" value="ECO:0007669"/>
    <property type="project" value="TreeGrafter"/>
</dbReference>
<dbReference type="GO" id="GO:0005912">
    <property type="term" value="C:adherens junction"/>
    <property type="evidence" value="ECO:0007669"/>
    <property type="project" value="TreeGrafter"/>
</dbReference>
<dbReference type="GO" id="GO:0005856">
    <property type="term" value="C:cytoskeleton"/>
    <property type="evidence" value="ECO:0007669"/>
    <property type="project" value="TreeGrafter"/>
</dbReference>
<feature type="compositionally biased region" description="Basic and acidic residues" evidence="1">
    <location>
        <begin position="205"/>
        <end position="217"/>
    </location>
</feature>
<proteinExistence type="predicted"/>
<organism evidence="2 3">
    <name type="scientific">Danionella cerebrum</name>
    <dbReference type="NCBI Taxonomy" id="2873325"/>
    <lineage>
        <taxon>Eukaryota</taxon>
        <taxon>Metazoa</taxon>
        <taxon>Chordata</taxon>
        <taxon>Craniata</taxon>
        <taxon>Vertebrata</taxon>
        <taxon>Euteleostomi</taxon>
        <taxon>Actinopterygii</taxon>
        <taxon>Neopterygii</taxon>
        <taxon>Teleostei</taxon>
        <taxon>Ostariophysi</taxon>
        <taxon>Cypriniformes</taxon>
        <taxon>Danionidae</taxon>
        <taxon>Danioninae</taxon>
        <taxon>Danionella</taxon>
    </lineage>
</organism>
<evidence type="ECO:0000256" key="1">
    <source>
        <dbReference type="SAM" id="MobiDB-lite"/>
    </source>
</evidence>
<name>A0A553MM70_9TELE</name>
<feature type="compositionally biased region" description="Basic residues" evidence="1">
    <location>
        <begin position="457"/>
        <end position="480"/>
    </location>
</feature>
<accession>A0A553MM70</accession>
<dbReference type="GO" id="GO:0005925">
    <property type="term" value="C:focal adhesion"/>
    <property type="evidence" value="ECO:0007669"/>
    <property type="project" value="TreeGrafter"/>
</dbReference>
<dbReference type="GO" id="GO:0014069">
    <property type="term" value="C:postsynaptic density"/>
    <property type="evidence" value="ECO:0007669"/>
    <property type="project" value="TreeGrafter"/>
</dbReference>
<dbReference type="PANTHER" id="PTHR10672">
    <property type="entry name" value="ADDUCIN"/>
    <property type="match status" value="1"/>
</dbReference>
<dbReference type="GO" id="GO:1903393">
    <property type="term" value="P:positive regulation of adherens junction organization"/>
    <property type="evidence" value="ECO:0007669"/>
    <property type="project" value="TreeGrafter"/>
</dbReference>
<protein>
    <submittedName>
        <fullName evidence="2">Uncharacterized protein</fullName>
    </submittedName>
</protein>
<dbReference type="InterPro" id="IPR051017">
    <property type="entry name" value="Aldolase-II_Adducin_sf"/>
</dbReference>
<reference evidence="2 3" key="1">
    <citation type="journal article" date="2019" name="Sci. Data">
        <title>Hybrid genome assembly and annotation of Danionella translucida.</title>
        <authorList>
            <person name="Kadobianskyi M."/>
            <person name="Schulze L."/>
            <person name="Schuelke M."/>
            <person name="Judkewitz B."/>
        </authorList>
    </citation>
    <scope>NUCLEOTIDE SEQUENCE [LARGE SCALE GENOMIC DNA]</scope>
    <source>
        <strain evidence="2 3">Bolton</strain>
    </source>
</reference>
<dbReference type="AlphaFoldDB" id="A0A553MM70"/>
<dbReference type="GO" id="GO:0051015">
    <property type="term" value="F:actin filament binding"/>
    <property type="evidence" value="ECO:0007669"/>
    <property type="project" value="TreeGrafter"/>
</dbReference>
<dbReference type="PANTHER" id="PTHR10672:SF4">
    <property type="entry name" value="ALPHA-ADDUCIN"/>
    <property type="match status" value="1"/>
</dbReference>
<sequence>MNSVSWFPPEHECTLPWRSSLKAFSNPNQQRVNHHQCKRSSNCLWWSADRFRTGFIITDDPQNQPWTKEESLRQAAVANQFVPLNTNPKEVQEMRNKIREQNLQDKKTAGPQSQVLTGAVVDRSFVQGELVTASKAIIEKEYQPRVIVSKTGPNPFNKLTDEELEEYRREVELKQKGAEGKALIRDPTAAPVSEFEAQAQPQRVPDGEERPRVERETVVLPSAQVEESPQEPEETFAAPPSSLIPSRGTESGGASPAGPPESPREEFHTAVLKALGCEGDLPAVAPSAGSSEEMREDPSAREALGGVISNLQELMVAPLFLGSLGSLSSGADDLLSRHPRTLLILRDLHLLLSPGFSWGQLLEGEEGNVPSGTCTPPSSPTRVEEEAPPEQASREESDAATLRQTLPDLTSDEDSALPPEDPAPAQVDSAPLPEGEEPVAGDDAVGDHDDESLNKSPSKKKKKFRTPSFLKKNKKKSETQ</sequence>
<dbReference type="GO" id="GO:0051016">
    <property type="term" value="P:barbed-end actin filament capping"/>
    <property type="evidence" value="ECO:0007669"/>
    <property type="project" value="TreeGrafter"/>
</dbReference>
<evidence type="ECO:0000313" key="3">
    <source>
        <dbReference type="Proteomes" id="UP000316079"/>
    </source>
</evidence>
<keyword evidence="3" id="KW-1185">Reference proteome</keyword>